<sequence>MTMPDASSRTEPFLPTAVTRLATLDWQHIESDLDIRGMAILPGLLDEGECRLLGGLYARRELFRRHIEMARHGFGHGEYRYFAYPLPRLVAELRAALYARLVPIANRWNLAMRQERRYPRQHVDFLAECHAAGQHRPTPLLLRYHAGDNNCLHQDLYGDLAFPLQAVILLTEPGQEHEGGEFVLSEQRPRRQSRVEVLPLHRGDVAIFASHHRPVQGTRGIYRVKMRHGVSQVRAGQRLAAGLIFHDAE</sequence>
<keyword evidence="1" id="KW-0560">Oxidoreductase</keyword>
<protein>
    <submittedName>
        <fullName evidence="3">2OG-Fe(II) oxygenase</fullName>
    </submittedName>
</protein>
<keyword evidence="1" id="KW-0479">Metal-binding</keyword>
<dbReference type="GO" id="GO:0046872">
    <property type="term" value="F:metal ion binding"/>
    <property type="evidence" value="ECO:0007669"/>
    <property type="project" value="UniProtKB-KW"/>
</dbReference>
<comment type="caution">
    <text evidence="3">The sequence shown here is derived from an EMBL/GenBank/DDBJ whole genome shotgun (WGS) entry which is preliminary data.</text>
</comment>
<dbReference type="Gene3D" id="2.60.120.620">
    <property type="entry name" value="q2cbj1_9rhob like domain"/>
    <property type="match status" value="1"/>
</dbReference>
<organism evidence="3 4">
    <name type="scientific">Halomonas eurihalina</name>
    <dbReference type="NCBI Taxonomy" id="42566"/>
    <lineage>
        <taxon>Bacteria</taxon>
        <taxon>Pseudomonadati</taxon>
        <taxon>Pseudomonadota</taxon>
        <taxon>Gammaproteobacteria</taxon>
        <taxon>Oceanospirillales</taxon>
        <taxon>Halomonadaceae</taxon>
        <taxon>Halomonas</taxon>
    </lineage>
</organism>
<dbReference type="EMBL" id="VTPU01000002">
    <property type="protein sequence ID" value="TZG41041.1"/>
    <property type="molecule type" value="Genomic_DNA"/>
</dbReference>
<evidence type="ECO:0000313" key="4">
    <source>
        <dbReference type="Proteomes" id="UP000324260"/>
    </source>
</evidence>
<proteinExistence type="inferred from homology"/>
<dbReference type="RefSeq" id="WP_149321013.1">
    <property type="nucleotide sequence ID" value="NZ_JARWAH010000002.1"/>
</dbReference>
<evidence type="ECO:0000259" key="2">
    <source>
        <dbReference type="PROSITE" id="PS51471"/>
    </source>
</evidence>
<dbReference type="InterPro" id="IPR005123">
    <property type="entry name" value="Oxoglu/Fe-dep_dioxygenase_dom"/>
</dbReference>
<dbReference type="AlphaFoldDB" id="A0A5D9DE26"/>
<dbReference type="OrthoDB" id="9781972at2"/>
<evidence type="ECO:0000256" key="1">
    <source>
        <dbReference type="RuleBase" id="RU003682"/>
    </source>
</evidence>
<reference evidence="3 4" key="1">
    <citation type="submission" date="2019-08" db="EMBL/GenBank/DDBJ databases">
        <title>Draft Genome Sequence of Halomonas eurihalina Isolated from Preserved Hide-surface.</title>
        <authorList>
            <person name="Hussain S.A."/>
            <person name="Xu A."/>
            <person name="Sarker M."/>
            <person name="Sommers C."/>
        </authorList>
    </citation>
    <scope>NUCLEOTIDE SEQUENCE [LARGE SCALE GENOMIC DNA]</scope>
    <source>
        <strain evidence="3 4">MS1</strain>
    </source>
</reference>
<feature type="domain" description="Fe2OG dioxygenase" evidence="2">
    <location>
        <begin position="135"/>
        <end position="248"/>
    </location>
</feature>
<gene>
    <name evidence="3" type="ORF">FZZ93_03890</name>
</gene>
<keyword evidence="4" id="KW-1185">Reference proteome</keyword>
<dbReference type="PROSITE" id="PS51471">
    <property type="entry name" value="FE2OG_OXY"/>
    <property type="match status" value="1"/>
</dbReference>
<name>A0A5D9DE26_HALER</name>
<dbReference type="Proteomes" id="UP000324260">
    <property type="component" value="Unassembled WGS sequence"/>
</dbReference>
<keyword evidence="1" id="KW-0408">Iron</keyword>
<evidence type="ECO:0000313" key="3">
    <source>
        <dbReference type="EMBL" id="TZG41041.1"/>
    </source>
</evidence>
<dbReference type="InterPro" id="IPR018655">
    <property type="entry name" value="DUF2086"/>
</dbReference>
<dbReference type="GO" id="GO:0016491">
    <property type="term" value="F:oxidoreductase activity"/>
    <property type="evidence" value="ECO:0007669"/>
    <property type="project" value="UniProtKB-KW"/>
</dbReference>
<comment type="similarity">
    <text evidence="1">Belongs to the iron/ascorbate-dependent oxidoreductase family.</text>
</comment>
<accession>A0A5D9DE26</accession>
<dbReference type="Pfam" id="PF09859">
    <property type="entry name" value="Oxygenase-NA"/>
    <property type="match status" value="1"/>
</dbReference>